<accession>A0A918ASR5</accession>
<feature type="domain" description="N-acetyltransferase" evidence="1">
    <location>
        <begin position="9"/>
        <end position="180"/>
    </location>
</feature>
<keyword evidence="3" id="KW-1185">Reference proteome</keyword>
<dbReference type="CDD" id="cd04301">
    <property type="entry name" value="NAT_SF"/>
    <property type="match status" value="1"/>
</dbReference>
<dbReference type="Pfam" id="PF00583">
    <property type="entry name" value="Acetyltransf_1"/>
    <property type="match status" value="1"/>
</dbReference>
<dbReference type="GO" id="GO:0016747">
    <property type="term" value="F:acyltransferase activity, transferring groups other than amino-acyl groups"/>
    <property type="evidence" value="ECO:0007669"/>
    <property type="project" value="InterPro"/>
</dbReference>
<dbReference type="Gene3D" id="3.40.630.30">
    <property type="match status" value="1"/>
</dbReference>
<name>A0A918ASR5_9PSEU</name>
<organism evidence="2 3">
    <name type="scientific">Saccharothrix coeruleofusca</name>
    <dbReference type="NCBI Taxonomy" id="33919"/>
    <lineage>
        <taxon>Bacteria</taxon>
        <taxon>Bacillati</taxon>
        <taxon>Actinomycetota</taxon>
        <taxon>Actinomycetes</taxon>
        <taxon>Pseudonocardiales</taxon>
        <taxon>Pseudonocardiaceae</taxon>
        <taxon>Saccharothrix</taxon>
    </lineage>
</organism>
<gene>
    <name evidence="2" type="ORF">GCM10010185_61180</name>
</gene>
<evidence type="ECO:0000313" key="2">
    <source>
        <dbReference type="EMBL" id="GGP79158.1"/>
    </source>
</evidence>
<reference evidence="2" key="2">
    <citation type="submission" date="2020-09" db="EMBL/GenBank/DDBJ databases">
        <authorList>
            <person name="Sun Q."/>
            <person name="Ohkuma M."/>
        </authorList>
    </citation>
    <scope>NUCLEOTIDE SEQUENCE</scope>
    <source>
        <strain evidence="2">JCM 3313</strain>
    </source>
</reference>
<dbReference type="EMBL" id="BMRG01000019">
    <property type="protein sequence ID" value="GGP79158.1"/>
    <property type="molecule type" value="Genomic_DNA"/>
</dbReference>
<dbReference type="PROSITE" id="PS51186">
    <property type="entry name" value="GNAT"/>
    <property type="match status" value="1"/>
</dbReference>
<sequence>MGVDSHLIAEVDAAALAEHTDGLAALYRTCFSEPPWCEPEERFTGFAQRFAAHLAQPGVRGLVTRHGDGIAGVIYGWPAPERVPDSPFYRAIFDAVAPAERHLLRSPALEVVELMVAPRHRGRGLGRALLRRFTDGHRRAWLCTHRDAPVRGLYDTEGWAVRGSFTDRDGVPLLLYLLDRT</sequence>
<dbReference type="Proteomes" id="UP000639606">
    <property type="component" value="Unassembled WGS sequence"/>
</dbReference>
<dbReference type="InterPro" id="IPR000182">
    <property type="entry name" value="GNAT_dom"/>
</dbReference>
<evidence type="ECO:0000313" key="3">
    <source>
        <dbReference type="Proteomes" id="UP000639606"/>
    </source>
</evidence>
<dbReference type="RefSeq" id="WP_189226805.1">
    <property type="nucleotide sequence ID" value="NZ_BMRG01000019.1"/>
</dbReference>
<comment type="caution">
    <text evidence="2">The sequence shown here is derived from an EMBL/GenBank/DDBJ whole genome shotgun (WGS) entry which is preliminary data.</text>
</comment>
<protein>
    <recommendedName>
        <fullName evidence="1">N-acetyltransferase domain-containing protein</fullName>
    </recommendedName>
</protein>
<proteinExistence type="predicted"/>
<dbReference type="AlphaFoldDB" id="A0A918ASR5"/>
<dbReference type="InterPro" id="IPR016181">
    <property type="entry name" value="Acyl_CoA_acyltransferase"/>
</dbReference>
<dbReference type="SUPFAM" id="SSF55729">
    <property type="entry name" value="Acyl-CoA N-acyltransferases (Nat)"/>
    <property type="match status" value="1"/>
</dbReference>
<evidence type="ECO:0000259" key="1">
    <source>
        <dbReference type="PROSITE" id="PS51186"/>
    </source>
</evidence>
<reference evidence="2" key="1">
    <citation type="journal article" date="2014" name="Int. J. Syst. Evol. Microbiol.">
        <title>Complete genome sequence of Corynebacterium casei LMG S-19264T (=DSM 44701T), isolated from a smear-ripened cheese.</title>
        <authorList>
            <consortium name="US DOE Joint Genome Institute (JGI-PGF)"/>
            <person name="Walter F."/>
            <person name="Albersmeier A."/>
            <person name="Kalinowski J."/>
            <person name="Ruckert C."/>
        </authorList>
    </citation>
    <scope>NUCLEOTIDE SEQUENCE</scope>
    <source>
        <strain evidence="2">JCM 3313</strain>
    </source>
</reference>